<feature type="region of interest" description="Disordered" evidence="4">
    <location>
        <begin position="759"/>
        <end position="810"/>
    </location>
</feature>
<feature type="compositionally biased region" description="Pro residues" evidence="4">
    <location>
        <begin position="770"/>
        <end position="780"/>
    </location>
</feature>
<feature type="domain" description="CRIB" evidence="6">
    <location>
        <begin position="480"/>
        <end position="494"/>
    </location>
</feature>
<reference evidence="7" key="1">
    <citation type="submission" date="2020-06" db="EMBL/GenBank/DDBJ databases">
        <authorList>
            <person name="Ji K."/>
            <person name="Li J."/>
        </authorList>
    </citation>
    <scope>NUCLEOTIDE SEQUENCE</scope>
    <source>
        <strain evidence="7">JKM2019</strain>
        <tissue evidence="7">Whole body</tissue>
    </source>
</reference>
<gene>
    <name evidence="7" type="ORF">HUG17_8619</name>
</gene>
<evidence type="ECO:0000256" key="3">
    <source>
        <dbReference type="PROSITE-ProRule" id="PRU10141"/>
    </source>
</evidence>
<dbReference type="InterPro" id="IPR000719">
    <property type="entry name" value="Prot_kinase_dom"/>
</dbReference>
<feature type="compositionally biased region" description="Low complexity" evidence="4">
    <location>
        <begin position="1147"/>
        <end position="1170"/>
    </location>
</feature>
<feature type="compositionally biased region" description="Basic residues" evidence="4">
    <location>
        <begin position="408"/>
        <end position="420"/>
    </location>
</feature>
<dbReference type="SMART" id="SM00219">
    <property type="entry name" value="TyrKc"/>
    <property type="match status" value="1"/>
</dbReference>
<dbReference type="Pfam" id="PF00786">
    <property type="entry name" value="PBD"/>
    <property type="match status" value="1"/>
</dbReference>
<feature type="compositionally biased region" description="Polar residues" evidence="4">
    <location>
        <begin position="866"/>
        <end position="880"/>
    </location>
</feature>
<dbReference type="PROSITE" id="PS50108">
    <property type="entry name" value="CRIB"/>
    <property type="match status" value="1"/>
</dbReference>
<dbReference type="GO" id="GO:0005524">
    <property type="term" value="F:ATP binding"/>
    <property type="evidence" value="ECO:0007669"/>
    <property type="project" value="UniProtKB-UniRule"/>
</dbReference>
<comment type="caution">
    <text evidence="7">The sequence shown here is derived from an EMBL/GenBank/DDBJ whole genome shotgun (WGS) entry which is preliminary data.</text>
</comment>
<dbReference type="InterPro" id="IPR020635">
    <property type="entry name" value="Tyr_kinase_cat_dom"/>
</dbReference>
<dbReference type="PANTHER" id="PTHR24418">
    <property type="entry name" value="TYROSINE-PROTEIN KINASE"/>
    <property type="match status" value="1"/>
</dbReference>
<dbReference type="InterPro" id="IPR011009">
    <property type="entry name" value="Kinase-like_dom_sf"/>
</dbReference>
<keyword evidence="2 3" id="KW-0067">ATP-binding</keyword>
<name>A0A9D4NQG8_DERFA</name>
<proteinExistence type="predicted"/>
<dbReference type="AlphaFoldDB" id="A0A9D4NQG8"/>
<evidence type="ECO:0000259" key="5">
    <source>
        <dbReference type="PROSITE" id="PS50011"/>
    </source>
</evidence>
<reference evidence="7" key="2">
    <citation type="journal article" date="2021" name="World Allergy Organ. J.">
        <title>Chromosome-level assembly of Dermatophagoides farinae genome and transcriptome reveals two novel allergens Der f 37 and Der f 39.</title>
        <authorList>
            <person name="Chen J."/>
            <person name="Cai Z."/>
            <person name="Fan D."/>
            <person name="Hu J."/>
            <person name="Hou Y."/>
            <person name="He Y."/>
            <person name="Zhang Z."/>
            <person name="Zhao Z."/>
            <person name="Gao P."/>
            <person name="Hu W."/>
            <person name="Sun J."/>
            <person name="Li J."/>
            <person name="Ji K."/>
        </authorList>
    </citation>
    <scope>NUCLEOTIDE SEQUENCE</scope>
    <source>
        <strain evidence="7">JKM2019</strain>
    </source>
</reference>
<feature type="region of interest" description="Disordered" evidence="4">
    <location>
        <begin position="836"/>
        <end position="917"/>
    </location>
</feature>
<dbReference type="Pfam" id="PF07714">
    <property type="entry name" value="PK_Tyr_Ser-Thr"/>
    <property type="match status" value="1"/>
</dbReference>
<feature type="binding site" evidence="3">
    <location>
        <position position="51"/>
    </location>
    <ligand>
        <name>ATP</name>
        <dbReference type="ChEBI" id="CHEBI:30616"/>
    </ligand>
</feature>
<feature type="region of interest" description="Disordered" evidence="4">
    <location>
        <begin position="1068"/>
        <end position="1104"/>
    </location>
</feature>
<dbReference type="FunFam" id="1.10.510.10:FF:001118">
    <property type="entry name" value="Tyrosine-protein kinase PR2"/>
    <property type="match status" value="1"/>
</dbReference>
<evidence type="ECO:0000256" key="2">
    <source>
        <dbReference type="ARBA" id="ARBA00022840"/>
    </source>
</evidence>
<dbReference type="InterPro" id="IPR000095">
    <property type="entry name" value="CRIB_dom"/>
</dbReference>
<evidence type="ECO:0000256" key="4">
    <source>
        <dbReference type="SAM" id="MobiDB-lite"/>
    </source>
</evidence>
<feature type="compositionally biased region" description="Polar residues" evidence="4">
    <location>
        <begin position="845"/>
        <end position="858"/>
    </location>
</feature>
<feature type="compositionally biased region" description="Low complexity" evidence="4">
    <location>
        <begin position="1068"/>
        <end position="1088"/>
    </location>
</feature>
<dbReference type="EMBL" id="SDOV01000008">
    <property type="protein sequence ID" value="KAH7637515.1"/>
    <property type="molecule type" value="Genomic_DNA"/>
</dbReference>
<feature type="compositionally biased region" description="Gly residues" evidence="4">
    <location>
        <begin position="386"/>
        <end position="399"/>
    </location>
</feature>
<dbReference type="Gene3D" id="3.30.200.20">
    <property type="entry name" value="Phosphorylase Kinase, domain 1"/>
    <property type="match status" value="1"/>
</dbReference>
<dbReference type="Gene3D" id="1.10.510.10">
    <property type="entry name" value="Transferase(Phosphotransferase) domain 1"/>
    <property type="match status" value="1"/>
</dbReference>
<feature type="region of interest" description="Disordered" evidence="4">
    <location>
        <begin position="690"/>
        <end position="733"/>
    </location>
</feature>
<feature type="compositionally biased region" description="Polar residues" evidence="4">
    <location>
        <begin position="789"/>
        <end position="807"/>
    </location>
</feature>
<evidence type="ECO:0000256" key="1">
    <source>
        <dbReference type="ARBA" id="ARBA00022741"/>
    </source>
</evidence>
<feature type="compositionally biased region" description="Pro residues" evidence="4">
    <location>
        <begin position="1171"/>
        <end position="1180"/>
    </location>
</feature>
<dbReference type="InterPro" id="IPR050198">
    <property type="entry name" value="Non-receptor_tyrosine_kinases"/>
</dbReference>
<feature type="compositionally biased region" description="Polar residues" evidence="4">
    <location>
        <begin position="516"/>
        <end position="530"/>
    </location>
</feature>
<keyword evidence="7" id="KW-0418">Kinase</keyword>
<keyword evidence="7" id="KW-0808">Transferase</keyword>
<dbReference type="CDD" id="cd05040">
    <property type="entry name" value="PTKc_Ack_like"/>
    <property type="match status" value="1"/>
</dbReference>
<keyword evidence="1 3" id="KW-0547">Nucleotide-binding</keyword>
<feature type="compositionally biased region" description="Low complexity" evidence="4">
    <location>
        <begin position="881"/>
        <end position="910"/>
    </location>
</feature>
<dbReference type="InterPro" id="IPR008266">
    <property type="entry name" value="Tyr_kinase_AS"/>
</dbReference>
<dbReference type="InterPro" id="IPR017441">
    <property type="entry name" value="Protein_kinase_ATP_BS"/>
</dbReference>
<feature type="region of interest" description="Disordered" evidence="4">
    <location>
        <begin position="365"/>
        <end position="425"/>
    </location>
</feature>
<feature type="region of interest" description="Disordered" evidence="4">
    <location>
        <begin position="1142"/>
        <end position="1185"/>
    </location>
</feature>
<dbReference type="OrthoDB" id="4062651at2759"/>
<feature type="region of interest" description="Disordered" evidence="4">
    <location>
        <begin position="444"/>
        <end position="476"/>
    </location>
</feature>
<feature type="domain" description="Protein kinase" evidence="5">
    <location>
        <begin position="19"/>
        <end position="288"/>
    </location>
</feature>
<protein>
    <submittedName>
        <fullName evidence="7">Tyrosine-protein kinase pr2</fullName>
    </submittedName>
</protein>
<accession>A0A9D4NQG8</accession>
<dbReference type="PROSITE" id="PS50011">
    <property type="entry name" value="PROTEIN_KINASE_DOM"/>
    <property type="match status" value="1"/>
</dbReference>
<dbReference type="PRINTS" id="PR00109">
    <property type="entry name" value="TYRKINASE"/>
</dbReference>
<feature type="compositionally biased region" description="Low complexity" evidence="4">
    <location>
        <begin position="365"/>
        <end position="385"/>
    </location>
</feature>
<dbReference type="GO" id="GO:0002009">
    <property type="term" value="P:morphogenesis of an epithelium"/>
    <property type="evidence" value="ECO:0007669"/>
    <property type="project" value="UniProtKB-ARBA"/>
</dbReference>
<evidence type="ECO:0000259" key="6">
    <source>
        <dbReference type="PROSITE" id="PS50108"/>
    </source>
</evidence>
<organism evidence="7">
    <name type="scientific">Dermatophagoides farinae</name>
    <name type="common">American house dust mite</name>
    <dbReference type="NCBI Taxonomy" id="6954"/>
    <lineage>
        <taxon>Eukaryota</taxon>
        <taxon>Metazoa</taxon>
        <taxon>Ecdysozoa</taxon>
        <taxon>Arthropoda</taxon>
        <taxon>Chelicerata</taxon>
        <taxon>Arachnida</taxon>
        <taxon>Acari</taxon>
        <taxon>Acariformes</taxon>
        <taxon>Sarcoptiformes</taxon>
        <taxon>Astigmata</taxon>
        <taxon>Psoroptidia</taxon>
        <taxon>Analgoidea</taxon>
        <taxon>Pyroglyphidae</taxon>
        <taxon>Dermatophagoidinae</taxon>
        <taxon>Dermatophagoides</taxon>
    </lineage>
</organism>
<dbReference type="InterPro" id="IPR001245">
    <property type="entry name" value="Ser-Thr/Tyr_kinase_cat_dom"/>
</dbReference>
<feature type="compositionally biased region" description="Low complexity" evidence="4">
    <location>
        <begin position="759"/>
        <end position="769"/>
    </location>
</feature>
<feature type="region of interest" description="Disordered" evidence="4">
    <location>
        <begin position="1018"/>
        <end position="1040"/>
    </location>
</feature>
<feature type="region of interest" description="Disordered" evidence="4">
    <location>
        <begin position="513"/>
        <end position="534"/>
    </location>
</feature>
<dbReference type="PROSITE" id="PS00107">
    <property type="entry name" value="PROTEIN_KINASE_ATP"/>
    <property type="match status" value="1"/>
</dbReference>
<feature type="compositionally biased region" description="Basic residues" evidence="4">
    <location>
        <begin position="451"/>
        <end position="467"/>
    </location>
</feature>
<dbReference type="SUPFAM" id="SSF56112">
    <property type="entry name" value="Protein kinase-like (PK-like)"/>
    <property type="match status" value="1"/>
</dbReference>
<dbReference type="PROSITE" id="PS00109">
    <property type="entry name" value="PROTEIN_KINASE_TYR"/>
    <property type="match status" value="1"/>
</dbReference>
<evidence type="ECO:0000313" key="7">
    <source>
        <dbReference type="EMBL" id="KAH7637515.1"/>
    </source>
</evidence>
<dbReference type="GO" id="GO:0004713">
    <property type="term" value="F:protein tyrosine kinase activity"/>
    <property type="evidence" value="ECO:0007669"/>
    <property type="project" value="InterPro"/>
</dbReference>
<dbReference type="Proteomes" id="UP000828236">
    <property type="component" value="Unassembled WGS sequence"/>
</dbReference>
<sequence>MIGRVQQTTCRHIISADSLVINKELGIGEFGVVQQGVWTNEDGQRIQVAIKCLSAARLENSRIEFLKEASIMHSISHENIVTLYGVVLEPSVMLITELAPLRSLLECLKEPTLIAHFPLTSLCLFAAQIADGMSYLESKRLIHRDLAARNLLVFSKTKVKISDFGLSRALGVGKDYYQSNFNVNLKLPIAWCAPECINYLKFTSQSDVWAYGVTLWEMFSFGFQPWAALTGQQILEAIDMPNYQRLERPECCPKEYYQLMLNCWTHEPNLRPKFSEIVTLLPDCKPELLQAIKNSDNANMKDYLSYKSGDIVTVIDKDNLDDDDDLNDSSNGNAKLLWKGVTNDRKTGLINPSDFVAYLGQNLPSSNSHHSHYQSSSSSFVHSLLSGGGSGSGGSGSGNSNGNQNQHNNHHNHHHHHHSHSLASTITSTVLQSSRFLRGFLESKNHQHNGGNHHHNSPHGQRKHQHHQQQQQQRLRPEMISRPQGDLKHTGHVGADGVFFGDVSFLEGKYHHVPPSSCSSTKSNGASNNDMDTKSSKINNRKLIISGPIPNFNRNSIIDSKTAIYSNTNHEYHEISDEENDDMAGALESPPFEVLDFGPSLMEEVFRELDHIKPDLNNDAAESETAINENSINVKNEVRELNLKISKETNNLKKKQSTVKPISEAEQNELDSAIAMAKDIANRTMMEDDLDMTKNDSPKTPNSPNKQKKFSFKFPVTGHRSPKSERRTFSEETESIGNIIESITPAAKEAYMSLVDKGVSSSNNVVCPPSSAPPPPPPPSSTTTHKESTTFSDYDPSSSTTMNSMYNVDNDHHDHCDDGIENNPLRMLRTAGIGKVLRPKVRGNRSFSQPRLPTTAQTAGLARVASSRSPLETSSHSYGETNINDQQRIQTQQQQQSQQSTLINQNQNALPLPPRDRSRPLIQLKTHQRRHPLVIPAELSDKLNGSSSSNYHQNVMGENGLSVDAGYHQQQPYESSSSGYRHVPVLKQVSCPQVPAAFLNKTNQNSGKSFDVIETNSGDDHKSIASTIQPTPPSKPTRTYLSSDLTESLESEIQKAFDNIKLAVSSSSYMPPITSSSSSSSTTTTVTSQQNGKEKSNAEPIKSSVTTFTVPTASAANSNGQIMDLNSSKKDSNVQNNVTIKLNPTVSQTNSFESKSQSSSSKSLNAAAPQQPQPPPPPPVPRHRNIDSDEIRVMQKVLSNEINLKAEECAKILDSTDWDIHKAIKCIRLRQQLRSHNIHVDCDWAQMLTKFNWNIRQASNYLIATQGVPEDTTEV</sequence>